<feature type="signal peptide" evidence="2">
    <location>
        <begin position="1"/>
        <end position="23"/>
    </location>
</feature>
<sequence>MKSLTTRRRTRRTLILTALAAVAATVAGVLVVGAGYDTSQVRMHSGAIWLASTQAGQATLVDGATAEVTARLPVAPPGSSLSLTQHGSAAHVLNRATGELRRIDSATEQISPPVTVLPAGDGLTVAPAPHVLYEVDVHSGTVASVDPDTLAPRGDPKPLAARITPDGPVVDGRGHLWAIDDETGDLVWLSGDERRTRSAATRSGARLAITRDQPALVDPERGTAELIDPGTGAVTRSARADLQAGDAVVVSGSADRSRLVVASGTRGTVIVCAFDTSSCSAPVTVSSPGSDLGTPVEVQNRAVVPDYSTGQATIVDLATSRVIAQHQLFDHPTRFELLARDGIVFFNDPNSNRAGVLDLAGDVRSITKYTDEHSEGDATPTPDHRTQADQVSKVDNKKQKPGLGIPGQIIQPTRTEPAPTPTPPAPTPTAAIVVEPGNRGVVGDEFELTLVLQPSTGTATTRWSFGDGTEATGATVTHRWQQPGTFTVRATATGDTGAQVSSAETAVTVEPPATPPRITQLTVRRPKPVIGETVYFGAESSGNPDKWAWRVTQPGENTPEVTAQTPEFEHAFTTPGTYTVTLTVTAGALTATSSRQLTVARGAVKAWGDNTYGQLNVPAAATSGVVAISSGLDHTLALKSDGSVVAFGGNSYRQRNVPASATSGVIAVAAGAFHSLALKKDGSVIGWGTNFYGTLDIPPAAKSGVVAIAAGYHHNLALKLDGSVIGWGSDEYDEISIPAAAKSGVTAISAKNEHSLALKSDGSVVAWGYDGDGEASVPPVAKSGVLAVAGGISCSLALKSDGSVIGWGSDIWQQLSIPPAAKSGVTAFAFGQTHGLALKVDGTVVGWGGDYRPIPPEFNSGVLAVAAGEQFSAVLV</sequence>
<dbReference type="PANTHER" id="PTHR45982:SF1">
    <property type="entry name" value="REGULATOR OF CHROMOSOME CONDENSATION"/>
    <property type="match status" value="1"/>
</dbReference>
<dbReference type="Pfam" id="PF13540">
    <property type="entry name" value="RCC1_2"/>
    <property type="match status" value="4"/>
</dbReference>
<proteinExistence type="predicted"/>
<dbReference type="OrthoDB" id="3202743at2"/>
<dbReference type="InterPro" id="IPR022409">
    <property type="entry name" value="PKD/Chitinase_dom"/>
</dbReference>
<dbReference type="InterPro" id="IPR013783">
    <property type="entry name" value="Ig-like_fold"/>
</dbReference>
<dbReference type="SUPFAM" id="SSF63825">
    <property type="entry name" value="YWTD domain"/>
    <property type="match status" value="1"/>
</dbReference>
<dbReference type="Gene3D" id="2.130.10.10">
    <property type="entry name" value="YVTN repeat-like/Quinoprotein amine dehydrogenase"/>
    <property type="match status" value="1"/>
</dbReference>
<evidence type="ECO:0000256" key="1">
    <source>
        <dbReference type="SAM" id="MobiDB-lite"/>
    </source>
</evidence>
<evidence type="ECO:0000256" key="2">
    <source>
        <dbReference type="SAM" id="SignalP"/>
    </source>
</evidence>
<dbReference type="EMBL" id="VOBR01000005">
    <property type="protein sequence ID" value="TWP52509.1"/>
    <property type="molecule type" value="Genomic_DNA"/>
</dbReference>
<feature type="chain" id="PRO_5022044015" evidence="2">
    <location>
        <begin position="24"/>
        <end position="876"/>
    </location>
</feature>
<name>A0A563EXW8_9PSEU</name>
<dbReference type="Pfam" id="PF18911">
    <property type="entry name" value="PKD_4"/>
    <property type="match status" value="2"/>
</dbReference>
<dbReference type="InterPro" id="IPR015943">
    <property type="entry name" value="WD40/YVTN_repeat-like_dom_sf"/>
</dbReference>
<dbReference type="SMART" id="SM00089">
    <property type="entry name" value="PKD"/>
    <property type="match status" value="2"/>
</dbReference>
<feature type="region of interest" description="Disordered" evidence="1">
    <location>
        <begin position="370"/>
        <end position="427"/>
    </location>
</feature>
<dbReference type="InterPro" id="IPR000601">
    <property type="entry name" value="PKD_dom"/>
</dbReference>
<dbReference type="CDD" id="cd00146">
    <property type="entry name" value="PKD"/>
    <property type="match status" value="2"/>
</dbReference>
<dbReference type="SUPFAM" id="SSF50974">
    <property type="entry name" value="Nitrous oxide reductase, N-terminal domain"/>
    <property type="match status" value="1"/>
</dbReference>
<evidence type="ECO:0000313" key="5">
    <source>
        <dbReference type="Proteomes" id="UP000316639"/>
    </source>
</evidence>
<dbReference type="InterPro" id="IPR009091">
    <property type="entry name" value="RCC1/BLIP-II"/>
</dbReference>
<feature type="compositionally biased region" description="Basic and acidic residues" evidence="1">
    <location>
        <begin position="370"/>
        <end position="398"/>
    </location>
</feature>
<dbReference type="InterPro" id="IPR051553">
    <property type="entry name" value="Ran_GTPase-activating"/>
</dbReference>
<dbReference type="GO" id="GO:0005085">
    <property type="term" value="F:guanyl-nucleotide exchange factor activity"/>
    <property type="evidence" value="ECO:0007669"/>
    <property type="project" value="TreeGrafter"/>
</dbReference>
<accession>A0A563EXW8</accession>
<dbReference type="Gene3D" id="2.130.10.30">
    <property type="entry name" value="Regulator of chromosome condensation 1/beta-lactamase-inhibitor protein II"/>
    <property type="match status" value="2"/>
</dbReference>
<dbReference type="SUPFAM" id="SSF50985">
    <property type="entry name" value="RCC1/BLIP-II"/>
    <property type="match status" value="1"/>
</dbReference>
<organism evidence="4 5">
    <name type="scientific">Lentzea tibetensis</name>
    <dbReference type="NCBI Taxonomy" id="2591470"/>
    <lineage>
        <taxon>Bacteria</taxon>
        <taxon>Bacillati</taxon>
        <taxon>Actinomycetota</taxon>
        <taxon>Actinomycetes</taxon>
        <taxon>Pseudonocardiales</taxon>
        <taxon>Pseudonocardiaceae</taxon>
        <taxon>Lentzea</taxon>
    </lineage>
</organism>
<evidence type="ECO:0000259" key="3">
    <source>
        <dbReference type="PROSITE" id="PS50093"/>
    </source>
</evidence>
<dbReference type="PROSITE" id="PS50093">
    <property type="entry name" value="PKD"/>
    <property type="match status" value="2"/>
</dbReference>
<gene>
    <name evidence="4" type="ORF">FKR81_09285</name>
</gene>
<protein>
    <submittedName>
        <fullName evidence="4">PKD domain-containing protein</fullName>
    </submittedName>
</protein>
<feature type="domain" description="PKD" evidence="3">
    <location>
        <begin position="531"/>
        <end position="599"/>
    </location>
</feature>
<dbReference type="RefSeq" id="WP_146350565.1">
    <property type="nucleotide sequence ID" value="NZ_VOBR01000005.1"/>
</dbReference>
<dbReference type="InterPro" id="IPR000408">
    <property type="entry name" value="Reg_chr_condens"/>
</dbReference>
<dbReference type="Proteomes" id="UP000316639">
    <property type="component" value="Unassembled WGS sequence"/>
</dbReference>
<dbReference type="InterPro" id="IPR035986">
    <property type="entry name" value="PKD_dom_sf"/>
</dbReference>
<comment type="caution">
    <text evidence="4">The sequence shown here is derived from an EMBL/GenBank/DDBJ whole genome shotgun (WGS) entry which is preliminary data.</text>
</comment>
<dbReference type="PANTHER" id="PTHR45982">
    <property type="entry name" value="REGULATOR OF CHROMOSOME CONDENSATION"/>
    <property type="match status" value="1"/>
</dbReference>
<evidence type="ECO:0000313" key="4">
    <source>
        <dbReference type="EMBL" id="TWP52509.1"/>
    </source>
</evidence>
<dbReference type="GO" id="GO:0005737">
    <property type="term" value="C:cytoplasm"/>
    <property type="evidence" value="ECO:0007669"/>
    <property type="project" value="TreeGrafter"/>
</dbReference>
<keyword evidence="2" id="KW-0732">Signal</keyword>
<dbReference type="PROSITE" id="PS50012">
    <property type="entry name" value="RCC1_3"/>
    <property type="match status" value="4"/>
</dbReference>
<keyword evidence="5" id="KW-1185">Reference proteome</keyword>
<dbReference type="InterPro" id="IPR011045">
    <property type="entry name" value="N2O_reductase_N"/>
</dbReference>
<reference evidence="4 5" key="1">
    <citation type="submission" date="2019-07" db="EMBL/GenBank/DDBJ databases">
        <title>Lentzea xizangensis sp. nov., isolated from Qinghai-Tibetan Plateau Soils.</title>
        <authorList>
            <person name="Huang J."/>
        </authorList>
    </citation>
    <scope>NUCLEOTIDE SEQUENCE [LARGE SCALE GENOMIC DNA]</scope>
    <source>
        <strain evidence="4 5">FXJ1.1311</strain>
    </source>
</reference>
<dbReference type="GO" id="GO:0005975">
    <property type="term" value="P:carbohydrate metabolic process"/>
    <property type="evidence" value="ECO:0007669"/>
    <property type="project" value="UniProtKB-ARBA"/>
</dbReference>
<dbReference type="PROSITE" id="PS00626">
    <property type="entry name" value="RCC1_2"/>
    <property type="match status" value="2"/>
</dbReference>
<feature type="compositionally biased region" description="Pro residues" evidence="1">
    <location>
        <begin position="418"/>
        <end position="427"/>
    </location>
</feature>
<dbReference type="AlphaFoldDB" id="A0A563EXW8"/>
<feature type="domain" description="PKD" evidence="3">
    <location>
        <begin position="462"/>
        <end position="514"/>
    </location>
</feature>
<dbReference type="Gene3D" id="2.60.40.10">
    <property type="entry name" value="Immunoglobulins"/>
    <property type="match status" value="1"/>
</dbReference>
<dbReference type="SUPFAM" id="SSF49299">
    <property type="entry name" value="PKD domain"/>
    <property type="match status" value="2"/>
</dbReference>